<dbReference type="EMBL" id="WSUT01000005">
    <property type="protein sequence ID" value="MWC44740.1"/>
    <property type="molecule type" value="Genomic_DNA"/>
</dbReference>
<feature type="transmembrane region" description="Helical" evidence="1">
    <location>
        <begin position="394"/>
        <end position="421"/>
    </location>
</feature>
<feature type="transmembrane region" description="Helical" evidence="1">
    <location>
        <begin position="148"/>
        <end position="172"/>
    </location>
</feature>
<protein>
    <submittedName>
        <fullName evidence="2">PepSY domain-containing protein</fullName>
    </submittedName>
</protein>
<keyword evidence="1" id="KW-1133">Transmembrane helix</keyword>
<dbReference type="PANTHER" id="PTHR34219">
    <property type="entry name" value="IRON-REGULATED INNER MEMBRANE PROTEIN-RELATED"/>
    <property type="match status" value="1"/>
</dbReference>
<evidence type="ECO:0000256" key="1">
    <source>
        <dbReference type="SAM" id="Phobius"/>
    </source>
</evidence>
<feature type="transmembrane region" description="Helical" evidence="1">
    <location>
        <begin position="491"/>
        <end position="510"/>
    </location>
</feature>
<evidence type="ECO:0000313" key="3">
    <source>
        <dbReference type="EMBL" id="SDG19883.1"/>
    </source>
</evidence>
<dbReference type="Pfam" id="PF03929">
    <property type="entry name" value="PepSY_TM"/>
    <property type="match status" value="1"/>
</dbReference>
<proteinExistence type="predicted"/>
<reference evidence="2 5" key="2">
    <citation type="submission" date="2019-12" db="EMBL/GenBank/DDBJ databases">
        <authorList>
            <person name="Zheng J."/>
        </authorList>
    </citation>
    <scope>NUCLEOTIDE SEQUENCE [LARGE SCALE GENOMIC DNA]</scope>
    <source>
        <strain evidence="2 5">DSM 27347</strain>
    </source>
</reference>
<name>A0A1G7SA70_9SPHN</name>
<dbReference type="InterPro" id="IPR005625">
    <property type="entry name" value="PepSY-ass_TM"/>
</dbReference>
<keyword evidence="1" id="KW-0472">Membrane</keyword>
<evidence type="ECO:0000313" key="4">
    <source>
        <dbReference type="Proteomes" id="UP000323502"/>
    </source>
</evidence>
<accession>A0A1G7SA70</accession>
<dbReference type="RefSeq" id="WP_149683669.1">
    <property type="nucleotide sequence ID" value="NZ_FNBI01000022.1"/>
</dbReference>
<feature type="transmembrane region" description="Helical" evidence="1">
    <location>
        <begin position="193"/>
        <end position="215"/>
    </location>
</feature>
<dbReference type="AlphaFoldDB" id="A0A1G7SA70"/>
<reference evidence="3 4" key="1">
    <citation type="submission" date="2016-10" db="EMBL/GenBank/DDBJ databases">
        <authorList>
            <person name="Varghese N."/>
            <person name="Submissions S."/>
        </authorList>
    </citation>
    <scope>NUCLEOTIDE SEQUENCE [LARGE SCALE GENOMIC DNA]</scope>
    <source>
        <strain evidence="3 4">S7-754</strain>
    </source>
</reference>
<feature type="transmembrane region" description="Helical" evidence="1">
    <location>
        <begin position="433"/>
        <end position="451"/>
    </location>
</feature>
<organism evidence="3 4">
    <name type="scientific">Sphingomonas carotinifaciens</name>
    <dbReference type="NCBI Taxonomy" id="1166323"/>
    <lineage>
        <taxon>Bacteria</taxon>
        <taxon>Pseudomonadati</taxon>
        <taxon>Pseudomonadota</taxon>
        <taxon>Alphaproteobacteria</taxon>
        <taxon>Sphingomonadales</taxon>
        <taxon>Sphingomonadaceae</taxon>
        <taxon>Sphingomonas</taxon>
    </lineage>
</organism>
<dbReference type="EMBL" id="FNBI01000022">
    <property type="protein sequence ID" value="SDG19883.1"/>
    <property type="molecule type" value="Genomic_DNA"/>
</dbReference>
<evidence type="ECO:0000313" key="5">
    <source>
        <dbReference type="Proteomes" id="UP000436801"/>
    </source>
</evidence>
<keyword evidence="1" id="KW-0812">Transmembrane</keyword>
<dbReference type="Proteomes" id="UP000323502">
    <property type="component" value="Unassembled WGS sequence"/>
</dbReference>
<gene>
    <name evidence="2" type="ORF">GQR91_13955</name>
    <name evidence="3" type="ORF">SAMN05216557_1227</name>
</gene>
<dbReference type="Proteomes" id="UP000436801">
    <property type="component" value="Unassembled WGS sequence"/>
</dbReference>
<evidence type="ECO:0000313" key="2">
    <source>
        <dbReference type="EMBL" id="MWC44740.1"/>
    </source>
</evidence>
<dbReference type="OrthoDB" id="6307929at2"/>
<dbReference type="PANTHER" id="PTHR34219:SF9">
    <property type="entry name" value="IRON-REGULATED INNER MEMBRANE PROTEIN"/>
    <property type="match status" value="1"/>
</dbReference>
<keyword evidence="4" id="KW-1185">Reference proteome</keyword>
<feature type="transmembrane region" description="Helical" evidence="1">
    <location>
        <begin position="458"/>
        <end position="479"/>
    </location>
</feature>
<feature type="transmembrane region" description="Helical" evidence="1">
    <location>
        <begin position="352"/>
        <end position="373"/>
    </location>
</feature>
<feature type="transmembrane region" description="Helical" evidence="1">
    <location>
        <begin position="12"/>
        <end position="36"/>
    </location>
</feature>
<sequence length="531" mass="57244">MRTDIVKTYKDIHSWVGIIAGLALFIAFYAGAITMFEDPLNRWASAPTSITPAPSLARTPELVDKVLRAHPEARAAYTVNFDVGPEMPARVSWTKGNRRVPGPTWLASLASDGSLQVVQQQASPVANFIDVLHEQIGLPFPHNVSMPIMGVISLLYAVAIISGVICLLPSLVKDLFALRFSRNVKRMWLDLHNVLGLFSLPFHIIMAVTAVIFAFHDEIYTAQGAVQQIGAPKLERPARPDRNAPPPALEAVTGTLPPLELQRRIAQQAPGFRLHTLTYEYNAKEGRHGAIAGYDPRYGTRAPVYGLGEIDTRTGAITGADYMPGRQDAWFATVTSFFALHFGSFGGTPVRWSYFVLGLAGAFLFYSGNLLWIESRRKKERKSGAVMQTRATRILGALTVGVPLGCVAGISLTIAAAKWLPPTSPDLPAWHGRIYYCVFLAAIVWALVRGAARSGASLLWVAAAATAAIPVSSFASTLLGTGWSDNGATQLVDAVALVGTAGFVVMARAAHNRARHGPRDSVWAITAAATT</sequence>